<accession>A0A448YL55</accession>
<sequence length="221" mass="25099">MHPLPTNDEEKREYTQRLENRLQHLRIVRELSRNPDLIQTRSWESFNTISKLPLEDQDEPTGTIRDPLTEAGGIPIPPLVFNDPQNKKAYVIMHLGRRLSGYPLIVHGGIIGLLVDEVFKKSCAAEFGILDVNRLHTERSTLNYRSPTFVNTFVLFETQCYDLGGGRYRVVGKLSNAQNRKKLAEAETIITQGPLPTWPAGPVIETVEEKPESKGWGLWAR</sequence>
<evidence type="ECO:0000313" key="2">
    <source>
        <dbReference type="Proteomes" id="UP000290900"/>
    </source>
</evidence>
<proteinExistence type="predicted"/>
<dbReference type="InterPro" id="IPR052061">
    <property type="entry name" value="PTE-AB_protein"/>
</dbReference>
<dbReference type="FunCoup" id="A0A448YL55">
    <property type="interactions" value="85"/>
</dbReference>
<dbReference type="SUPFAM" id="SSF54637">
    <property type="entry name" value="Thioesterase/thiol ester dehydrase-isomerase"/>
    <property type="match status" value="1"/>
</dbReference>
<dbReference type="Proteomes" id="UP000290900">
    <property type="component" value="Unassembled WGS sequence"/>
</dbReference>
<dbReference type="Gene3D" id="3.10.129.10">
    <property type="entry name" value="Hotdog Thioesterase"/>
    <property type="match status" value="1"/>
</dbReference>
<gene>
    <name evidence="1" type="ORF">BRENAR_LOCUS2407</name>
</gene>
<dbReference type="PANTHER" id="PTHR47260:SF1">
    <property type="entry name" value="UPF0644 PROTEIN PB2B4.06"/>
    <property type="match status" value="1"/>
</dbReference>
<dbReference type="PANTHER" id="PTHR47260">
    <property type="entry name" value="UPF0644 PROTEIN PB2B4.06"/>
    <property type="match status" value="1"/>
</dbReference>
<dbReference type="AlphaFoldDB" id="A0A448YL55"/>
<dbReference type="InParanoid" id="A0A448YL55"/>
<name>A0A448YL55_BRENA</name>
<evidence type="ECO:0000313" key="1">
    <source>
        <dbReference type="EMBL" id="VEU21674.1"/>
    </source>
</evidence>
<reference evidence="1 2" key="1">
    <citation type="submission" date="2018-12" db="EMBL/GenBank/DDBJ databases">
        <authorList>
            <person name="Tiukova I."/>
            <person name="Dainat J."/>
        </authorList>
    </citation>
    <scope>NUCLEOTIDE SEQUENCE [LARGE SCALE GENOMIC DNA]</scope>
</reference>
<keyword evidence="2" id="KW-1185">Reference proteome</keyword>
<organism evidence="1 2">
    <name type="scientific">Brettanomyces naardenensis</name>
    <name type="common">Yeast</name>
    <dbReference type="NCBI Taxonomy" id="13370"/>
    <lineage>
        <taxon>Eukaryota</taxon>
        <taxon>Fungi</taxon>
        <taxon>Dikarya</taxon>
        <taxon>Ascomycota</taxon>
        <taxon>Saccharomycotina</taxon>
        <taxon>Pichiomycetes</taxon>
        <taxon>Pichiales</taxon>
        <taxon>Pichiaceae</taxon>
        <taxon>Brettanomyces</taxon>
    </lineage>
</organism>
<dbReference type="EMBL" id="CAACVR010000012">
    <property type="protein sequence ID" value="VEU21674.1"/>
    <property type="molecule type" value="Genomic_DNA"/>
</dbReference>
<dbReference type="OrthoDB" id="506431at2759"/>
<dbReference type="STRING" id="13370.A0A448YL55"/>
<dbReference type="InterPro" id="IPR029069">
    <property type="entry name" value="HotDog_dom_sf"/>
</dbReference>
<protein>
    <submittedName>
        <fullName evidence="1">DEKNAAC102499</fullName>
    </submittedName>
</protein>